<keyword evidence="2" id="KW-1185">Reference proteome</keyword>
<accession>A0A8H4A2V1</accession>
<organism evidence="1 2">
    <name type="scientific">Gigaspora margarita</name>
    <dbReference type="NCBI Taxonomy" id="4874"/>
    <lineage>
        <taxon>Eukaryota</taxon>
        <taxon>Fungi</taxon>
        <taxon>Fungi incertae sedis</taxon>
        <taxon>Mucoromycota</taxon>
        <taxon>Glomeromycotina</taxon>
        <taxon>Glomeromycetes</taxon>
        <taxon>Diversisporales</taxon>
        <taxon>Gigasporaceae</taxon>
        <taxon>Gigaspora</taxon>
    </lineage>
</organism>
<comment type="caution">
    <text evidence="1">The sequence shown here is derived from an EMBL/GenBank/DDBJ whole genome shotgun (WGS) entry which is preliminary data.</text>
</comment>
<dbReference type="InterPro" id="IPR011043">
    <property type="entry name" value="Gal_Oxase/kelch_b-propeller"/>
</dbReference>
<proteinExistence type="predicted"/>
<dbReference type="AlphaFoldDB" id="A0A8H4A2V1"/>
<dbReference type="SUPFAM" id="SSF50965">
    <property type="entry name" value="Galactose oxidase, central domain"/>
    <property type="match status" value="1"/>
</dbReference>
<dbReference type="EMBL" id="WTPW01001838">
    <property type="protein sequence ID" value="KAF0411907.1"/>
    <property type="molecule type" value="Genomic_DNA"/>
</dbReference>
<dbReference type="Proteomes" id="UP000439903">
    <property type="component" value="Unassembled WGS sequence"/>
</dbReference>
<gene>
    <name evidence="1" type="ORF">F8M41_008108</name>
</gene>
<dbReference type="OrthoDB" id="432528at2759"/>
<reference evidence="1 2" key="1">
    <citation type="journal article" date="2019" name="Environ. Microbiol.">
        <title>At the nexus of three kingdoms: the genome of the mycorrhizal fungus Gigaspora margarita provides insights into plant, endobacterial and fungal interactions.</title>
        <authorList>
            <person name="Venice F."/>
            <person name="Ghignone S."/>
            <person name="Salvioli di Fossalunga A."/>
            <person name="Amselem J."/>
            <person name="Novero M."/>
            <person name="Xianan X."/>
            <person name="Sedzielewska Toro K."/>
            <person name="Morin E."/>
            <person name="Lipzen A."/>
            <person name="Grigoriev I.V."/>
            <person name="Henrissat B."/>
            <person name="Martin F.M."/>
            <person name="Bonfante P."/>
        </authorList>
    </citation>
    <scope>NUCLEOTIDE SEQUENCE [LARGE SCALE GENOMIC DNA]</scope>
    <source>
        <strain evidence="1 2">BEG34</strain>
    </source>
</reference>
<evidence type="ECO:0000313" key="2">
    <source>
        <dbReference type="Proteomes" id="UP000439903"/>
    </source>
</evidence>
<evidence type="ECO:0000313" key="1">
    <source>
        <dbReference type="EMBL" id="KAF0411907.1"/>
    </source>
</evidence>
<protein>
    <submittedName>
        <fullName evidence="1">Uncharacterized protein</fullName>
    </submittedName>
</protein>
<sequence length="139" mass="15867">MNDISFTGAPRTSEASAYSNRSNDNLFIFGGIIQYNPYIVKYDTSYKMWTKITTESESPNFDTISCAKFNNGLIAILDEKSELWMFDSLELTFSLSNASNVPEYYLAYCATISYEETILCIGRDLDRVYVLMNKVSVEF</sequence>
<name>A0A8H4A2V1_GIGMA</name>